<gene>
    <name evidence="5" type="ORF">DAPPUDRAFT_301004</name>
</gene>
<dbReference type="SMART" id="SM00223">
    <property type="entry name" value="APPLE"/>
    <property type="match status" value="1"/>
</dbReference>
<evidence type="ECO:0000256" key="1">
    <source>
        <dbReference type="ARBA" id="ARBA00022737"/>
    </source>
</evidence>
<protein>
    <recommendedName>
        <fullName evidence="4">Apple domain-containing protein</fullName>
    </recommendedName>
</protein>
<dbReference type="InParanoid" id="E9HG75"/>
<dbReference type="EMBL" id="GL732639">
    <property type="protein sequence ID" value="EFX69275.1"/>
    <property type="molecule type" value="Genomic_DNA"/>
</dbReference>
<evidence type="ECO:0000313" key="5">
    <source>
        <dbReference type="EMBL" id="EFX69275.1"/>
    </source>
</evidence>
<dbReference type="AlphaFoldDB" id="E9HG75"/>
<dbReference type="KEGG" id="dpx:DAPPUDRAFT_301004"/>
<keyword evidence="6" id="KW-1185">Reference proteome</keyword>
<evidence type="ECO:0000256" key="2">
    <source>
        <dbReference type="ARBA" id="ARBA00023157"/>
    </source>
</evidence>
<keyword evidence="3" id="KW-0732">Signal</keyword>
<organism evidence="5 6">
    <name type="scientific">Daphnia pulex</name>
    <name type="common">Water flea</name>
    <dbReference type="NCBI Taxonomy" id="6669"/>
    <lineage>
        <taxon>Eukaryota</taxon>
        <taxon>Metazoa</taxon>
        <taxon>Ecdysozoa</taxon>
        <taxon>Arthropoda</taxon>
        <taxon>Crustacea</taxon>
        <taxon>Branchiopoda</taxon>
        <taxon>Diplostraca</taxon>
        <taxon>Cladocera</taxon>
        <taxon>Anomopoda</taxon>
        <taxon>Daphniidae</taxon>
        <taxon>Daphnia</taxon>
    </lineage>
</organism>
<evidence type="ECO:0000259" key="4">
    <source>
        <dbReference type="SMART" id="SM00223"/>
    </source>
</evidence>
<keyword evidence="2" id="KW-1015">Disulfide bond</keyword>
<sequence>MISKILGCILVPFVVLSIMFDPADAQAWNDGDGGKIKWQFDCDFPGNDIGNQRVPGDQCGGLCINTNGCNHFSHFYGVCYLKKASSIPPRKQTSGGGGVCGFLTGRVNPGNRNVKGTFWAEQSDAGGCQMPQGDYVVTDAIALGQSQALGNLKWRQGLCGQVLRIDCGNGPIDAVVASTCNLNSDSCGVDMIGKTWRRATSNKPPGIVDCSVSLTNRNPLNGNDAICYYRPNSETTNNYFVILGVVNTGGRISSSAVAAGVTGRRNNDGWFEFNGSGSPIFQSNSEVVFRYEDGSSSSFRIGNCRNGGQVQIFR</sequence>
<keyword evidence="1" id="KW-0677">Repeat</keyword>
<dbReference type="GO" id="GO:0006508">
    <property type="term" value="P:proteolysis"/>
    <property type="evidence" value="ECO:0007669"/>
    <property type="project" value="InterPro"/>
</dbReference>
<name>E9HG75_DAPPU</name>
<dbReference type="OrthoDB" id="568194at2759"/>
<dbReference type="GO" id="GO:0005576">
    <property type="term" value="C:extracellular region"/>
    <property type="evidence" value="ECO:0007669"/>
    <property type="project" value="InterPro"/>
</dbReference>
<dbReference type="Gene3D" id="3.50.4.10">
    <property type="entry name" value="Hepatocyte Growth Factor"/>
    <property type="match status" value="1"/>
</dbReference>
<dbReference type="InterPro" id="IPR000177">
    <property type="entry name" value="Apple"/>
</dbReference>
<dbReference type="eggNOG" id="ENOG502SQFQ">
    <property type="taxonomic scope" value="Eukaryota"/>
</dbReference>
<evidence type="ECO:0000256" key="3">
    <source>
        <dbReference type="SAM" id="SignalP"/>
    </source>
</evidence>
<feature type="chain" id="PRO_5003238364" description="Apple domain-containing protein" evidence="3">
    <location>
        <begin position="26"/>
        <end position="314"/>
    </location>
</feature>
<proteinExistence type="predicted"/>
<feature type="signal peptide" evidence="3">
    <location>
        <begin position="1"/>
        <end position="25"/>
    </location>
</feature>
<evidence type="ECO:0000313" key="6">
    <source>
        <dbReference type="Proteomes" id="UP000000305"/>
    </source>
</evidence>
<accession>E9HG75</accession>
<reference evidence="5 6" key="1">
    <citation type="journal article" date="2011" name="Science">
        <title>The ecoresponsive genome of Daphnia pulex.</title>
        <authorList>
            <person name="Colbourne J.K."/>
            <person name="Pfrender M.E."/>
            <person name="Gilbert D."/>
            <person name="Thomas W.K."/>
            <person name="Tucker A."/>
            <person name="Oakley T.H."/>
            <person name="Tokishita S."/>
            <person name="Aerts A."/>
            <person name="Arnold G.J."/>
            <person name="Basu M.K."/>
            <person name="Bauer D.J."/>
            <person name="Caceres C.E."/>
            <person name="Carmel L."/>
            <person name="Casola C."/>
            <person name="Choi J.H."/>
            <person name="Detter J.C."/>
            <person name="Dong Q."/>
            <person name="Dusheyko S."/>
            <person name="Eads B.D."/>
            <person name="Frohlich T."/>
            <person name="Geiler-Samerotte K.A."/>
            <person name="Gerlach D."/>
            <person name="Hatcher P."/>
            <person name="Jogdeo S."/>
            <person name="Krijgsveld J."/>
            <person name="Kriventseva E.V."/>
            <person name="Kultz D."/>
            <person name="Laforsch C."/>
            <person name="Lindquist E."/>
            <person name="Lopez J."/>
            <person name="Manak J.R."/>
            <person name="Muller J."/>
            <person name="Pangilinan J."/>
            <person name="Patwardhan R.P."/>
            <person name="Pitluck S."/>
            <person name="Pritham E.J."/>
            <person name="Rechtsteiner A."/>
            <person name="Rho M."/>
            <person name="Rogozin I.B."/>
            <person name="Sakarya O."/>
            <person name="Salamov A."/>
            <person name="Schaack S."/>
            <person name="Shapiro H."/>
            <person name="Shiga Y."/>
            <person name="Skalitzky C."/>
            <person name="Smith Z."/>
            <person name="Souvorov A."/>
            <person name="Sung W."/>
            <person name="Tang Z."/>
            <person name="Tsuchiya D."/>
            <person name="Tu H."/>
            <person name="Vos H."/>
            <person name="Wang M."/>
            <person name="Wolf Y.I."/>
            <person name="Yamagata H."/>
            <person name="Yamada T."/>
            <person name="Ye Y."/>
            <person name="Shaw J.R."/>
            <person name="Andrews J."/>
            <person name="Crease T.J."/>
            <person name="Tang H."/>
            <person name="Lucas S.M."/>
            <person name="Robertson H.M."/>
            <person name="Bork P."/>
            <person name="Koonin E.V."/>
            <person name="Zdobnov E.M."/>
            <person name="Grigoriev I.V."/>
            <person name="Lynch M."/>
            <person name="Boore J.L."/>
        </authorList>
    </citation>
    <scope>NUCLEOTIDE SEQUENCE [LARGE SCALE GENOMIC DNA]</scope>
</reference>
<dbReference type="Proteomes" id="UP000000305">
    <property type="component" value="Unassembled WGS sequence"/>
</dbReference>
<dbReference type="OMA" id="CDFRGND"/>
<dbReference type="HOGENOM" id="CLU_076977_0_0_1"/>
<feature type="domain" description="Apple" evidence="4">
    <location>
        <begin position="39"/>
        <end position="105"/>
    </location>
</feature>